<organism evidence="3 4">
    <name type="scientific">Pediococcus phage cIP1</name>
    <dbReference type="NCBI Taxonomy" id="2681621"/>
    <lineage>
        <taxon>Viruses</taxon>
        <taxon>Duplodnaviria</taxon>
        <taxon>Heunggongvirae</taxon>
        <taxon>Uroviricota</taxon>
        <taxon>Caudoviricetes</taxon>
        <taxon>Coetzeevirus</taxon>
        <taxon>Coetzeevirus cIP1</taxon>
    </lineage>
</organism>
<dbReference type="PROSITE" id="PS51192">
    <property type="entry name" value="HELICASE_ATP_BIND_1"/>
    <property type="match status" value="1"/>
</dbReference>
<dbReference type="Proteomes" id="UP000005879">
    <property type="component" value="Segment"/>
</dbReference>
<dbReference type="InterPro" id="IPR001650">
    <property type="entry name" value="Helicase_C-like"/>
</dbReference>
<dbReference type="Pfam" id="PF04851">
    <property type="entry name" value="ResIII"/>
    <property type="match status" value="1"/>
</dbReference>
<dbReference type="EMBL" id="JN051154">
    <property type="protein sequence ID" value="AER59792.1"/>
    <property type="molecule type" value="Genomic_DNA"/>
</dbReference>
<reference evidence="3 4" key="1">
    <citation type="journal article" date="2012" name="Gene">
        <title>Genome sequence of the phage clP1, which infects the beer spoilage bacterium Pediococcus damnosus.</title>
        <authorList>
            <person name="Kelly D."/>
            <person name="O'Sullivan O."/>
            <person name="Mills S."/>
            <person name="McAuliffe O."/>
            <person name="Ross R.P."/>
            <person name="Neve H."/>
            <person name="Coffey A."/>
        </authorList>
    </citation>
    <scope>NUCLEOTIDE SEQUENCE [LARGE SCALE GENOMIC DNA]</scope>
</reference>
<evidence type="ECO:0000313" key="3">
    <source>
        <dbReference type="EMBL" id="AER59792.1"/>
    </source>
</evidence>
<keyword evidence="3" id="KW-0378">Hydrolase</keyword>
<keyword evidence="3" id="KW-0067">ATP-binding</keyword>
<keyword evidence="3" id="KW-0347">Helicase</keyword>
<proteinExistence type="predicted"/>
<evidence type="ECO:0000259" key="2">
    <source>
        <dbReference type="PROSITE" id="PS51194"/>
    </source>
</evidence>
<evidence type="ECO:0000259" key="1">
    <source>
        <dbReference type="PROSITE" id="PS51192"/>
    </source>
</evidence>
<keyword evidence="4" id="KW-1185">Reference proteome</keyword>
<dbReference type="InterPro" id="IPR006935">
    <property type="entry name" value="Helicase/UvrB_N"/>
</dbReference>
<gene>
    <name evidence="3" type="ORF">clP1_033</name>
</gene>
<dbReference type="PROSITE" id="PS51194">
    <property type="entry name" value="HELICASE_CTER"/>
    <property type="match status" value="1"/>
</dbReference>
<dbReference type="InterPro" id="IPR014001">
    <property type="entry name" value="Helicase_ATP-bd"/>
</dbReference>
<evidence type="ECO:0000313" key="4">
    <source>
        <dbReference type="Proteomes" id="UP000005879"/>
    </source>
</evidence>
<name>G8FV16_9CAUD</name>
<dbReference type="SMART" id="SM00487">
    <property type="entry name" value="DEXDc"/>
    <property type="match status" value="1"/>
</dbReference>
<dbReference type="PANTHER" id="PTHR47396:SF1">
    <property type="entry name" value="ATP-DEPENDENT HELICASE IRC3-RELATED"/>
    <property type="match status" value="1"/>
</dbReference>
<accession>G8FV16</accession>
<dbReference type="KEGG" id="vg:11294583"/>
<dbReference type="GO" id="GO:0003677">
    <property type="term" value="F:DNA binding"/>
    <property type="evidence" value="ECO:0007669"/>
    <property type="project" value="InterPro"/>
</dbReference>
<dbReference type="GO" id="GO:0004386">
    <property type="term" value="F:helicase activity"/>
    <property type="evidence" value="ECO:0007669"/>
    <property type="project" value="UniProtKB-KW"/>
</dbReference>
<keyword evidence="3" id="KW-0547">Nucleotide-binding</keyword>
<dbReference type="SMART" id="SM00490">
    <property type="entry name" value="HELICc"/>
    <property type="match status" value="1"/>
</dbReference>
<dbReference type="RefSeq" id="YP_004934198.1">
    <property type="nucleotide sequence ID" value="NC_016161.1"/>
</dbReference>
<feature type="domain" description="Helicase C-terminal" evidence="2">
    <location>
        <begin position="200"/>
        <end position="366"/>
    </location>
</feature>
<feature type="domain" description="Helicase ATP-binding" evidence="1">
    <location>
        <begin position="16"/>
        <end position="133"/>
    </location>
</feature>
<dbReference type="PANTHER" id="PTHR47396">
    <property type="entry name" value="TYPE I RESTRICTION ENZYME ECOKI R PROTEIN"/>
    <property type="match status" value="1"/>
</dbReference>
<dbReference type="GeneID" id="11294583"/>
<dbReference type="Pfam" id="PF00271">
    <property type="entry name" value="Helicase_C"/>
    <property type="match status" value="1"/>
</dbReference>
<dbReference type="InterPro" id="IPR027417">
    <property type="entry name" value="P-loop_NTPase"/>
</dbReference>
<protein>
    <submittedName>
        <fullName evidence="3">Helicase</fullName>
    </submittedName>
</protein>
<dbReference type="SUPFAM" id="SSF52540">
    <property type="entry name" value="P-loop containing nucleoside triphosphate hydrolases"/>
    <property type="match status" value="1"/>
</dbReference>
<sequence>MFKLYDYQQRIVNESREALRSGTGAMIVSPPGSGKSIMIGEIARLTTARGNRVLFTVHRQELIDQINETFNAMGVDMSLVTLLTIGKVRNRLNTLPDPRLIIVDESQHAKAKSYEMMFEHWPNVPRLGFSGSPWRMSGAGFDDVYSSMIEGPSVKWLIEHKRLAPFTYYAPQTLQGFKKKRGDFDKQSIDEILGGKIYGDAVSSYEKLTPGRKAILYAHSVEYAGKYADAFKAAGIAAQSIDGKTPKAERAAAIADFKAGRIKVLCNADLISEGFNVPDCDVVIMCRPTASLVLYLQQSMRCMRYLDGKQAVIIDHVGNYMRFGLPDADREWKLSGKKRSTMVDAPDIYTCEACYQVFYAWEDNHCPYCGAEKPAPDPNTEQGRKEIEQAEMIAIATAEPDPVHDTASVEFRRLKARKTLNMGDIHYPINAALRSRAMANGGKIMKREIVELARVADTSVAFLMRLVKKYRLKVLQ</sequence>
<dbReference type="Gene3D" id="3.40.50.300">
    <property type="entry name" value="P-loop containing nucleotide triphosphate hydrolases"/>
    <property type="match status" value="2"/>
</dbReference>
<dbReference type="InterPro" id="IPR050742">
    <property type="entry name" value="Helicase_Restrict-Modif_Enz"/>
</dbReference>
<dbReference type="GO" id="GO:0005524">
    <property type="term" value="F:ATP binding"/>
    <property type="evidence" value="ECO:0007669"/>
    <property type="project" value="InterPro"/>
</dbReference>
<dbReference type="GO" id="GO:0016787">
    <property type="term" value="F:hydrolase activity"/>
    <property type="evidence" value="ECO:0007669"/>
    <property type="project" value="InterPro"/>
</dbReference>